<dbReference type="EMBL" id="CAEZTS010000243">
    <property type="protein sequence ID" value="CAB4596439.1"/>
    <property type="molecule type" value="Genomic_DNA"/>
</dbReference>
<dbReference type="Pfam" id="PF04417">
    <property type="entry name" value="DUF501"/>
    <property type="match status" value="1"/>
</dbReference>
<gene>
    <name evidence="1" type="ORF">UFOPK1722_01929</name>
</gene>
<sequence length="157" mass="16804">MNPRREPAPADVDAVTRLLGRRPNSWFEVVVRSSNGEPMVLRNAPFMDDGTPMPTRFWLCDPGLTVAVSRLEAEGGVDRAEAEVDAGELAAAHRRYATDRDADIAADHVGPRPSGGVAGTRVGVKCLHAHYAWHLAGGDDPVGRWVEGRLATAEGVG</sequence>
<dbReference type="PANTHER" id="PTHR37163:SF1">
    <property type="entry name" value="DUF501 DOMAIN-CONTAINING PROTEIN"/>
    <property type="match status" value="1"/>
</dbReference>
<organism evidence="1">
    <name type="scientific">freshwater metagenome</name>
    <dbReference type="NCBI Taxonomy" id="449393"/>
    <lineage>
        <taxon>unclassified sequences</taxon>
        <taxon>metagenomes</taxon>
        <taxon>ecological metagenomes</taxon>
    </lineage>
</organism>
<dbReference type="InterPro" id="IPR007511">
    <property type="entry name" value="DUF501"/>
</dbReference>
<reference evidence="1" key="1">
    <citation type="submission" date="2020-05" db="EMBL/GenBank/DDBJ databases">
        <authorList>
            <person name="Chiriac C."/>
            <person name="Salcher M."/>
            <person name="Ghai R."/>
            <person name="Kavagutti S V."/>
        </authorList>
    </citation>
    <scope>NUCLEOTIDE SEQUENCE</scope>
</reference>
<evidence type="ECO:0000313" key="1">
    <source>
        <dbReference type="EMBL" id="CAB4596439.1"/>
    </source>
</evidence>
<dbReference type="PANTHER" id="PTHR37163">
    <property type="entry name" value="CONSERVED PROTEIN"/>
    <property type="match status" value="1"/>
</dbReference>
<protein>
    <submittedName>
        <fullName evidence="1">Unannotated protein</fullName>
    </submittedName>
</protein>
<name>A0A6J6G9H7_9ZZZZ</name>
<accession>A0A6J6G9H7</accession>
<proteinExistence type="predicted"/>
<dbReference type="AlphaFoldDB" id="A0A6J6G9H7"/>